<gene>
    <name evidence="1" type="ORF">CARN2_4024</name>
</gene>
<reference evidence="1" key="1">
    <citation type="submission" date="2009-10" db="EMBL/GenBank/DDBJ databases">
        <title>Diversity of trophic interactions inside an arsenic-rich microbial ecosystem.</title>
        <authorList>
            <person name="Bertin P.N."/>
            <person name="Heinrich-Salmeron A."/>
            <person name="Pelletier E."/>
            <person name="Goulhen-Chollet F."/>
            <person name="Arsene-Ploetze F."/>
            <person name="Gallien S."/>
            <person name="Calteau A."/>
            <person name="Vallenet D."/>
            <person name="Casiot C."/>
            <person name="Chane-Woon-Ming B."/>
            <person name="Giloteaux L."/>
            <person name="Barakat M."/>
            <person name="Bonnefoy V."/>
            <person name="Bruneel O."/>
            <person name="Chandler M."/>
            <person name="Cleiss J."/>
            <person name="Duran R."/>
            <person name="Elbaz-Poulichet F."/>
            <person name="Fonknechten N."/>
            <person name="Lauga B."/>
            <person name="Mornico D."/>
            <person name="Ortet P."/>
            <person name="Schaeffer C."/>
            <person name="Siguier P."/>
            <person name="Alexander Thil Smith A."/>
            <person name="Van Dorsselaer A."/>
            <person name="Weissenbach J."/>
            <person name="Medigue C."/>
            <person name="Le Paslier D."/>
        </authorList>
    </citation>
    <scope>NUCLEOTIDE SEQUENCE</scope>
</reference>
<dbReference type="EMBL" id="CABM01000056">
    <property type="protein sequence ID" value="CBH98543.1"/>
    <property type="molecule type" value="Genomic_DNA"/>
</dbReference>
<evidence type="ECO:0000313" key="1">
    <source>
        <dbReference type="EMBL" id="CBH98543.1"/>
    </source>
</evidence>
<comment type="caution">
    <text evidence="1">The sequence shown here is derived from an EMBL/GenBank/DDBJ whole genome shotgun (WGS) entry which is preliminary data.</text>
</comment>
<sequence length="302" mass="31609">MKRLTLPTTTLLFSMLLGLAPAAHAAPAPTSPTLMLGIQNGLVQENAVALGNTAQELADVIGAAAGHKVIWEANYSKADAGKQASEGSHFDFVFSKPPNLSAALLSKGWQLVATAKSPVEFGTDFIAQPCPGKPGEILLGGPTLAILGVERVPPATCVAAADAWKSPAALLLTPTKGSLVDKVATKVWLQRAGTPPKVIYVAYQNAVTGFMQTTHAAVIGAVTPLVSKKWKAEGGIVLAHQSMPFWALLAAPGTPAATVDKVRAAMLGNPSQRLNEMLHIPGWEAGSPKPYAEFMQWLKAKN</sequence>
<proteinExistence type="predicted"/>
<protein>
    <submittedName>
        <fullName evidence="1">Uncharacterized protein</fullName>
    </submittedName>
</protein>
<organism evidence="1">
    <name type="scientific">mine drainage metagenome</name>
    <dbReference type="NCBI Taxonomy" id="410659"/>
    <lineage>
        <taxon>unclassified sequences</taxon>
        <taxon>metagenomes</taxon>
        <taxon>ecological metagenomes</taxon>
    </lineage>
</organism>
<name>E6PUD6_9ZZZZ</name>
<accession>E6PUD6</accession>
<dbReference type="AlphaFoldDB" id="E6PUD6"/>